<feature type="compositionally biased region" description="Polar residues" evidence="2">
    <location>
        <begin position="139"/>
        <end position="153"/>
    </location>
</feature>
<dbReference type="Proteomes" id="UP000292452">
    <property type="component" value="Unassembled WGS sequence"/>
</dbReference>
<dbReference type="GO" id="GO:0006310">
    <property type="term" value="P:DNA recombination"/>
    <property type="evidence" value="ECO:0007669"/>
    <property type="project" value="UniProtKB-KW"/>
</dbReference>
<evidence type="ECO:0000256" key="1">
    <source>
        <dbReference type="ARBA" id="ARBA00023172"/>
    </source>
</evidence>
<evidence type="ECO:0000313" key="4">
    <source>
        <dbReference type="EMBL" id="TBO59950.1"/>
    </source>
</evidence>
<dbReference type="RefSeq" id="WP_131122856.1">
    <property type="nucleotide sequence ID" value="NZ_SIXH01000058.1"/>
</dbReference>
<dbReference type="AlphaFoldDB" id="A0A4Q9I051"/>
<reference evidence="4 5" key="1">
    <citation type="submission" date="2019-02" db="EMBL/GenBank/DDBJ databases">
        <title>Draft Genome Sequence of Streptomyces sp. AM-2504, identified by 16S rRNA comparative analysis as a Streptomyces Kasugaensis strain.</title>
        <authorList>
            <person name="Napolioni V."/>
            <person name="Giuliodori A.M."/>
            <person name="Spurio R."/>
            <person name="Fabbretti A."/>
        </authorList>
    </citation>
    <scope>NUCLEOTIDE SEQUENCE [LARGE SCALE GENOMIC DNA]</scope>
    <source>
        <strain evidence="4 5">AM-2504</strain>
    </source>
</reference>
<feature type="compositionally biased region" description="Basic and acidic residues" evidence="2">
    <location>
        <begin position="175"/>
        <end position="188"/>
    </location>
</feature>
<protein>
    <recommendedName>
        <fullName evidence="3">Tyr recombinase domain-containing protein</fullName>
    </recommendedName>
</protein>
<gene>
    <name evidence="4" type="ORF">EYS09_09240</name>
</gene>
<organism evidence="4 5">
    <name type="scientific">Streptomyces kasugaensis</name>
    <dbReference type="NCBI Taxonomy" id="1946"/>
    <lineage>
        <taxon>Bacteria</taxon>
        <taxon>Bacillati</taxon>
        <taxon>Actinomycetota</taxon>
        <taxon>Actinomycetes</taxon>
        <taxon>Kitasatosporales</taxon>
        <taxon>Streptomycetaceae</taxon>
        <taxon>Streptomyces</taxon>
    </lineage>
</organism>
<dbReference type="SUPFAM" id="SSF56349">
    <property type="entry name" value="DNA breaking-rejoining enzymes"/>
    <property type="match status" value="1"/>
</dbReference>
<accession>A0A4Q9I051</accession>
<dbReference type="GO" id="GO:0015074">
    <property type="term" value="P:DNA integration"/>
    <property type="evidence" value="ECO:0007669"/>
    <property type="project" value="InterPro"/>
</dbReference>
<feature type="region of interest" description="Disordered" evidence="2">
    <location>
        <begin position="136"/>
        <end position="211"/>
    </location>
</feature>
<evidence type="ECO:0000313" key="5">
    <source>
        <dbReference type="Proteomes" id="UP000292452"/>
    </source>
</evidence>
<feature type="compositionally biased region" description="Pro residues" evidence="2">
    <location>
        <begin position="157"/>
        <end position="166"/>
    </location>
</feature>
<dbReference type="Gene3D" id="1.10.443.10">
    <property type="entry name" value="Intergrase catalytic core"/>
    <property type="match status" value="1"/>
</dbReference>
<dbReference type="InterPro" id="IPR011010">
    <property type="entry name" value="DNA_brk_join_enz"/>
</dbReference>
<dbReference type="Pfam" id="PF00589">
    <property type="entry name" value="Phage_integrase"/>
    <property type="match status" value="1"/>
</dbReference>
<dbReference type="InterPro" id="IPR013762">
    <property type="entry name" value="Integrase-like_cat_sf"/>
</dbReference>
<dbReference type="GO" id="GO:0003677">
    <property type="term" value="F:DNA binding"/>
    <property type="evidence" value="ECO:0007669"/>
    <property type="project" value="InterPro"/>
</dbReference>
<keyword evidence="5" id="KW-1185">Reference proteome</keyword>
<feature type="domain" description="Tyr recombinase" evidence="3">
    <location>
        <begin position="1"/>
        <end position="169"/>
    </location>
</feature>
<name>A0A4Q9I051_STRKA</name>
<dbReference type="InterPro" id="IPR002104">
    <property type="entry name" value="Integrase_catalytic"/>
</dbReference>
<evidence type="ECO:0000256" key="2">
    <source>
        <dbReference type="SAM" id="MobiDB-lite"/>
    </source>
</evidence>
<proteinExistence type="predicted"/>
<keyword evidence="1" id="KW-0233">DNA recombination</keyword>
<dbReference type="EMBL" id="SIXH01000058">
    <property type="protein sequence ID" value="TBO59950.1"/>
    <property type="molecule type" value="Genomic_DNA"/>
</dbReference>
<dbReference type="PROSITE" id="PS51898">
    <property type="entry name" value="TYR_RECOMBINASE"/>
    <property type="match status" value="1"/>
</dbReference>
<sequence length="211" mass="23724">MAAGARTVHRKAVAGRRAASPVIEIAYWMYGEATEQDSVRTVTLDALRRTLWAEYRNIRERKRRQWPGEEKAWAESNRVRPHENGEPLHPGWISRRFNQPVEQSGLPPIRLHDTRHLSATPALRGKADIKVVQERLGHSSHQNTSDIHTSTAHRTPRPPSPIPPAQSYPARRRPPQRDKPTPPEKQDADVAPEAGADTEGDEPDEGLRPAA</sequence>
<comment type="caution">
    <text evidence="4">The sequence shown here is derived from an EMBL/GenBank/DDBJ whole genome shotgun (WGS) entry which is preliminary data.</text>
</comment>
<evidence type="ECO:0000259" key="3">
    <source>
        <dbReference type="PROSITE" id="PS51898"/>
    </source>
</evidence>